<name>A0A914UQH6_9BILA</name>
<evidence type="ECO:0000313" key="2">
    <source>
        <dbReference type="WBParaSite" id="PSAMB.scaffold1159size35116.g11378.t1"/>
    </source>
</evidence>
<dbReference type="Gene3D" id="3.30.160.60">
    <property type="entry name" value="Classic Zinc Finger"/>
    <property type="match status" value="1"/>
</dbReference>
<keyword evidence="1" id="KW-1185">Reference proteome</keyword>
<reference evidence="2" key="1">
    <citation type="submission" date="2022-11" db="UniProtKB">
        <authorList>
            <consortium name="WormBaseParasite"/>
        </authorList>
    </citation>
    <scope>IDENTIFICATION</scope>
</reference>
<dbReference type="Proteomes" id="UP000887566">
    <property type="component" value="Unplaced"/>
</dbReference>
<sequence>MENDECEERSPSRDGTCLLCGDPCDDIKVHLRVAHQSEVAVAAIFPSDDEKSRWIQSFIMDGNGFTKTASRTVKFEETPSSSPSDETAGSSGIITNAIKVEEDVDQLEKNGIDDLEADGSPAAESSGRLTCQMCGEQLRAQEARRHIFKEHLDVEDLFRCSACNFKSSCSQQVVRSHAQRTHGDKNAVVSRLPEYKERISALELRCFPSKGRRTENEWVTCAICEQ</sequence>
<protein>
    <submittedName>
        <fullName evidence="2">C2H2-type domain-containing protein</fullName>
    </submittedName>
</protein>
<organism evidence="1 2">
    <name type="scientific">Plectus sambesii</name>
    <dbReference type="NCBI Taxonomy" id="2011161"/>
    <lineage>
        <taxon>Eukaryota</taxon>
        <taxon>Metazoa</taxon>
        <taxon>Ecdysozoa</taxon>
        <taxon>Nematoda</taxon>
        <taxon>Chromadorea</taxon>
        <taxon>Plectida</taxon>
        <taxon>Plectina</taxon>
        <taxon>Plectoidea</taxon>
        <taxon>Plectidae</taxon>
        <taxon>Plectus</taxon>
    </lineage>
</organism>
<dbReference type="WBParaSite" id="PSAMB.scaffold1159size35116.g11378.t1">
    <property type="protein sequence ID" value="PSAMB.scaffold1159size35116.g11378.t1"/>
    <property type="gene ID" value="PSAMB.scaffold1159size35116.g11378"/>
</dbReference>
<proteinExistence type="predicted"/>
<dbReference type="AlphaFoldDB" id="A0A914UQH6"/>
<accession>A0A914UQH6</accession>
<evidence type="ECO:0000313" key="1">
    <source>
        <dbReference type="Proteomes" id="UP000887566"/>
    </source>
</evidence>